<dbReference type="PANTHER" id="PTHR10194">
    <property type="entry name" value="RAS GTPASE-ACTIVATING PROTEINS"/>
    <property type="match status" value="1"/>
</dbReference>
<dbReference type="Gene3D" id="3.40.525.10">
    <property type="entry name" value="CRAL-TRIO lipid binding domain"/>
    <property type="match status" value="1"/>
</dbReference>
<dbReference type="Proteomes" id="UP000014680">
    <property type="component" value="Unassembled WGS sequence"/>
</dbReference>
<dbReference type="KEGG" id="eiv:EIN_101660"/>
<dbReference type="PANTHER" id="PTHR10194:SF151">
    <property type="entry name" value="NEUROFIBROMIN-A"/>
    <property type="match status" value="1"/>
</dbReference>
<evidence type="ECO:0000313" key="4">
    <source>
        <dbReference type="Proteomes" id="UP000014680"/>
    </source>
</evidence>
<evidence type="ECO:0000259" key="2">
    <source>
        <dbReference type="PROSITE" id="PS50018"/>
    </source>
</evidence>
<keyword evidence="1" id="KW-0343">GTPase activation</keyword>
<keyword evidence="4" id="KW-1185">Reference proteome</keyword>
<dbReference type="GO" id="GO:0005096">
    <property type="term" value="F:GTPase activator activity"/>
    <property type="evidence" value="ECO:0007669"/>
    <property type="project" value="UniProtKB-KW"/>
</dbReference>
<gene>
    <name evidence="3" type="ORF">EIN_101660</name>
</gene>
<evidence type="ECO:0000313" key="3">
    <source>
        <dbReference type="EMBL" id="ELP83941.1"/>
    </source>
</evidence>
<dbReference type="GeneID" id="14882915"/>
<dbReference type="OrthoDB" id="1562946at2759"/>
<sequence>MLIKGIQKFIKPNLKFLFVSTLMSSFSKMVAETSGGVVDPNPTEEQRGKTFYWDDESFQFVFQHYSSVVNRISQHLDIAAFIGDKLSNYTLDEYIAIIIELFSLNDRILPFIKYLIGREFEEAHSKEELFRQNNLCTRLLTAFARSASKKFLNNTLKNTILKIVTTQQSYEIDETKIQPGQLLGSNLVALKNICKELIESIVSARTDVPKEIRTICNCLWLSCEKHFSDDRELPTKIVGGFLFLRIFCPAIASPENFGLLGVEAKVTPKSRRNLLLVTKVLQNIANQVTSTKEKFLEKTLSFSIDYHPIIKESNMFISTQTIVMTESVEESMKYINVEHIKISKLFSFHQILYFLNAQLSNGNISATTAQKNAIEEVFDIIGVPPFLVAKKTKKSEREMSDVELVRCLERDKIFYRGDSLANQQLVFYVIINNFVHYLSELNKNPQRHDNLDFIDIITLVLTNGADQLPYNLVLDFSWFSAEEVPQNIIIDLVSSLIQIQGSMRDNFVHGYIIHPEKNVKKLLEGMALNYGTYGLLSGWQKLFDIIDDWQSLSKVFGETEVMIPEGSKGFVKREFHAWKVNPKFKAQDRIVLLTFESLLNIEPTSHNIMNEILINEMRQIDAYEKVPHVVFRFNGVMDRERKNKVEKKERTYILPDMLARETLLTQIFAVCFYREVLKKTKLVYETLKKNLKKSSAKIHVCYDRVIVVKKNILVVDIVYASLNKIFITDVPKSSDAKFINFVFKNLKNGGIETAEKKLIIAKEDIKVRDLIMEMTTGNFSKTCVAI</sequence>
<protein>
    <submittedName>
        <fullName evidence="3">Ras GTPase activating protein, putative</fullName>
    </submittedName>
</protein>
<dbReference type="PROSITE" id="PS50018">
    <property type="entry name" value="RAS_GTPASE_ACTIV_2"/>
    <property type="match status" value="1"/>
</dbReference>
<dbReference type="AlphaFoldDB" id="L7FK24"/>
<dbReference type="VEuPathDB" id="AmoebaDB:EIN_101660"/>
<dbReference type="InterPro" id="IPR039360">
    <property type="entry name" value="Ras_GTPase"/>
</dbReference>
<name>L7FK24_ENTIV</name>
<dbReference type="Pfam" id="PF00616">
    <property type="entry name" value="RasGAP"/>
    <property type="match status" value="2"/>
</dbReference>
<dbReference type="SUPFAM" id="SSF48350">
    <property type="entry name" value="GTPase activation domain, GAP"/>
    <property type="match status" value="1"/>
</dbReference>
<evidence type="ECO:0000256" key="1">
    <source>
        <dbReference type="ARBA" id="ARBA00022468"/>
    </source>
</evidence>
<feature type="domain" description="Ras-GAP" evidence="2">
    <location>
        <begin position="90"/>
        <end position="286"/>
    </location>
</feature>
<proteinExistence type="predicted"/>
<dbReference type="InterPro" id="IPR008936">
    <property type="entry name" value="Rho_GTPase_activation_prot"/>
</dbReference>
<dbReference type="SMART" id="SM00323">
    <property type="entry name" value="RasGAP"/>
    <property type="match status" value="1"/>
</dbReference>
<dbReference type="InterPro" id="IPR001936">
    <property type="entry name" value="RasGAP_dom"/>
</dbReference>
<accession>L7FK24</accession>
<organism evidence="3 4">
    <name type="scientific">Entamoeba invadens IP1</name>
    <dbReference type="NCBI Taxonomy" id="370355"/>
    <lineage>
        <taxon>Eukaryota</taxon>
        <taxon>Amoebozoa</taxon>
        <taxon>Evosea</taxon>
        <taxon>Archamoebae</taxon>
        <taxon>Mastigamoebida</taxon>
        <taxon>Entamoebidae</taxon>
        <taxon>Entamoeba</taxon>
    </lineage>
</organism>
<reference evidence="3 4" key="1">
    <citation type="submission" date="2012-10" db="EMBL/GenBank/DDBJ databases">
        <authorList>
            <person name="Zafar N."/>
            <person name="Inman J."/>
            <person name="Hall N."/>
            <person name="Lorenzi H."/>
            <person name="Caler E."/>
        </authorList>
    </citation>
    <scope>NUCLEOTIDE SEQUENCE [LARGE SCALE GENOMIC DNA]</scope>
    <source>
        <strain evidence="3 4">IP1</strain>
    </source>
</reference>
<dbReference type="RefSeq" id="XP_004183287.1">
    <property type="nucleotide sequence ID" value="XM_004183239.1"/>
</dbReference>
<dbReference type="InterPro" id="IPR036865">
    <property type="entry name" value="CRAL-TRIO_dom_sf"/>
</dbReference>
<dbReference type="EMBL" id="KB207206">
    <property type="protein sequence ID" value="ELP83941.1"/>
    <property type="molecule type" value="Genomic_DNA"/>
</dbReference>
<dbReference type="Gene3D" id="1.10.506.10">
    <property type="entry name" value="GTPase Activation - p120gap, domain 1"/>
    <property type="match status" value="2"/>
</dbReference>